<dbReference type="Pfam" id="PF03081">
    <property type="entry name" value="Exo70_C"/>
    <property type="match status" value="1"/>
</dbReference>
<reference evidence="5" key="2">
    <citation type="submission" date="2018-08" db="UniProtKB">
        <authorList>
            <consortium name="EnsemblPlants"/>
        </authorList>
    </citation>
    <scope>IDENTIFICATION</scope>
    <source>
        <strain evidence="5">Yugu1</strain>
    </source>
</reference>
<organism evidence="5 6">
    <name type="scientific">Setaria italica</name>
    <name type="common">Foxtail millet</name>
    <name type="synonym">Panicum italicum</name>
    <dbReference type="NCBI Taxonomy" id="4555"/>
    <lineage>
        <taxon>Eukaryota</taxon>
        <taxon>Viridiplantae</taxon>
        <taxon>Streptophyta</taxon>
        <taxon>Embryophyta</taxon>
        <taxon>Tracheophyta</taxon>
        <taxon>Spermatophyta</taxon>
        <taxon>Magnoliopsida</taxon>
        <taxon>Liliopsida</taxon>
        <taxon>Poales</taxon>
        <taxon>Poaceae</taxon>
        <taxon>PACMAD clade</taxon>
        <taxon>Panicoideae</taxon>
        <taxon>Panicodae</taxon>
        <taxon>Paniceae</taxon>
        <taxon>Cenchrinae</taxon>
        <taxon>Setaria</taxon>
    </lineage>
</organism>
<keyword evidence="6" id="KW-1185">Reference proteome</keyword>
<dbReference type="GO" id="GO:0006887">
    <property type="term" value="P:exocytosis"/>
    <property type="evidence" value="ECO:0000318"/>
    <property type="project" value="GO_Central"/>
</dbReference>
<keyword evidence="3" id="KW-0653">Protein transport</keyword>
<feature type="domain" description="Exocyst complex subunit Exo70 C-terminal" evidence="4">
    <location>
        <begin position="88"/>
        <end position="388"/>
    </location>
</feature>
<dbReference type="FunCoup" id="K3XSU8">
    <property type="interactions" value="8"/>
</dbReference>
<comment type="function">
    <text evidence="3">Component of the exocyst complex.</text>
</comment>
<reference evidence="6" key="1">
    <citation type="journal article" date="2012" name="Nat. Biotechnol.">
        <title>Reference genome sequence of the model plant Setaria.</title>
        <authorList>
            <person name="Bennetzen J.L."/>
            <person name="Schmutz J."/>
            <person name="Wang H."/>
            <person name="Percifield R."/>
            <person name="Hawkins J."/>
            <person name="Pontaroli A.C."/>
            <person name="Estep M."/>
            <person name="Feng L."/>
            <person name="Vaughn J.N."/>
            <person name="Grimwood J."/>
            <person name="Jenkins J."/>
            <person name="Barry K."/>
            <person name="Lindquist E."/>
            <person name="Hellsten U."/>
            <person name="Deshpande S."/>
            <person name="Wang X."/>
            <person name="Wu X."/>
            <person name="Mitros T."/>
            <person name="Triplett J."/>
            <person name="Yang X."/>
            <person name="Ye C.Y."/>
            <person name="Mauro-Herrera M."/>
            <person name="Wang L."/>
            <person name="Li P."/>
            <person name="Sharma M."/>
            <person name="Sharma R."/>
            <person name="Ronald P.C."/>
            <person name="Panaud O."/>
            <person name="Kellogg E.A."/>
            <person name="Brutnell T.P."/>
            <person name="Doust A.N."/>
            <person name="Tuskan G.A."/>
            <person name="Rokhsar D."/>
            <person name="Devos K.M."/>
        </authorList>
    </citation>
    <scope>NUCLEOTIDE SEQUENCE [LARGE SCALE GENOMIC DNA]</scope>
    <source>
        <strain evidence="6">cv. Yugu1</strain>
    </source>
</reference>
<dbReference type="OMA" id="EYDEPEN"/>
<dbReference type="EMBL" id="AGNK02002773">
    <property type="status" value="NOT_ANNOTATED_CDS"/>
    <property type="molecule type" value="Genomic_DNA"/>
</dbReference>
<proteinExistence type="inferred from homology"/>
<dbReference type="GO" id="GO:0005546">
    <property type="term" value="F:phosphatidylinositol-4,5-bisphosphate binding"/>
    <property type="evidence" value="ECO:0007669"/>
    <property type="project" value="InterPro"/>
</dbReference>
<dbReference type="STRING" id="4555.K3XSU8"/>
<accession>K3XSU8</accession>
<keyword evidence="2 3" id="KW-0813">Transport</keyword>
<dbReference type="InParanoid" id="K3XSU8"/>
<comment type="similarity">
    <text evidence="1 3">Belongs to the EXO70 family.</text>
</comment>
<dbReference type="Gene3D" id="1.20.1280.170">
    <property type="entry name" value="Exocyst complex component Exo70"/>
    <property type="match status" value="1"/>
</dbReference>
<dbReference type="eggNOG" id="KOG2344">
    <property type="taxonomic scope" value="Eukaryota"/>
</dbReference>
<evidence type="ECO:0000313" key="5">
    <source>
        <dbReference type="EnsemblPlants" id="KQL03600"/>
    </source>
</evidence>
<dbReference type="SUPFAM" id="SSF74788">
    <property type="entry name" value="Cullin repeat-like"/>
    <property type="match status" value="1"/>
</dbReference>
<evidence type="ECO:0000313" key="6">
    <source>
        <dbReference type="Proteomes" id="UP000004995"/>
    </source>
</evidence>
<dbReference type="InterPro" id="IPR004140">
    <property type="entry name" value="Exo70"/>
</dbReference>
<dbReference type="PANTHER" id="PTHR12542">
    <property type="entry name" value="EXOCYST COMPLEX PROTEIN EXO70"/>
    <property type="match status" value="1"/>
</dbReference>
<evidence type="ECO:0000256" key="2">
    <source>
        <dbReference type="ARBA" id="ARBA00022448"/>
    </source>
</evidence>
<dbReference type="GO" id="GO:0000145">
    <property type="term" value="C:exocyst"/>
    <property type="evidence" value="ECO:0000318"/>
    <property type="project" value="GO_Central"/>
</dbReference>
<dbReference type="Proteomes" id="UP000004995">
    <property type="component" value="Unassembled WGS sequence"/>
</dbReference>
<dbReference type="EnsemblPlants" id="KQL03600">
    <property type="protein sequence ID" value="KQL03600"/>
    <property type="gene ID" value="SETIT_005001mg"/>
</dbReference>
<dbReference type="AlphaFoldDB" id="K3XSU8"/>
<name>K3XSU8_SETIT</name>
<sequence>MDLQAQLMEEGKFFSGVAYNISIFSLASLSELDVGWVLNLSEIDESAGSVLIWRQFQYFADSSWILALYKISESISSCFDAWCSRRMKLVEAAVLKMLTFVDAIIAAAARTNDRSGAMALADEKLWVLIEVHDALSMALEHIMSPSLSSPFGESTEGTMRNLLSADLAKLDEAIWDTIVEIRNSILAWMDDDVTRCTNILSSNDKSVNRILHDAFLRVKYVPENENVSLLSSLIIELARSLEEKLAIMSRSWFSDQSLRFLFLINNSDFIMQQLHRHLCFPLLTLSHKTDGYINSYLQVSWAPVLKCLQDPATPHCFTRCSPLTKFKSKFHKTYTVQKLWKVPDPDMRKRLRKAIIEKVIPVFTQFLEDNSISTLKVTTPRKVEEMLADLFEG</sequence>
<dbReference type="PANTHER" id="PTHR12542:SF117">
    <property type="entry name" value="EXOCYST SUBUNIT EXO70 FAMILY PROTEIN"/>
    <property type="match status" value="1"/>
</dbReference>
<protein>
    <recommendedName>
        <fullName evidence="3">Exocyst subunit Exo70 family protein</fullName>
    </recommendedName>
</protein>
<evidence type="ECO:0000256" key="1">
    <source>
        <dbReference type="ARBA" id="ARBA00006756"/>
    </source>
</evidence>
<keyword evidence="3" id="KW-0268">Exocytosis</keyword>
<dbReference type="HOGENOM" id="CLU_026956_1_0_1"/>
<dbReference type="GO" id="GO:0015031">
    <property type="term" value="P:protein transport"/>
    <property type="evidence" value="ECO:0007669"/>
    <property type="project" value="UniProtKB-KW"/>
</dbReference>
<evidence type="ECO:0000259" key="4">
    <source>
        <dbReference type="Pfam" id="PF03081"/>
    </source>
</evidence>
<dbReference type="Gramene" id="KQL03600">
    <property type="protein sequence ID" value="KQL03600"/>
    <property type="gene ID" value="SETIT_005001mg"/>
</dbReference>
<dbReference type="InterPro" id="IPR016159">
    <property type="entry name" value="Cullin_repeat-like_dom_sf"/>
</dbReference>
<dbReference type="InterPro" id="IPR046364">
    <property type="entry name" value="Exo70_C"/>
</dbReference>
<evidence type="ECO:0000256" key="3">
    <source>
        <dbReference type="RuleBase" id="RU365026"/>
    </source>
</evidence>